<sequence length="599" mass="65520">MADDSDDVHTCAQRGDVPALEALLDAGVDVNLRDADGVTPLHWAAINAHVACCEWLLERGADVHCQGGQLQATPLHWAARRGHTQVLSLLLAHGADPLRLDGQGFHALHLATHSSMVMAVIFLLQCPAFHADASLDARDPQGHTSLMWAAFQGDALSVDVLLKHGAAVDVVDMDGLTPLHWAVVHGNWLCIKRLVQAGSSLTMEEHKGKTPHGLALELQHGHAFTRAMASLGLQPDGSPLHRYLTKPVVHTLVFLVPFLLYGVNFYVTSLMPWYLAPCTFVLGILGTHILVARGILEAQSSQALHATPYFLSLLTLTLAYIAWMLAVFVGPGLPSRLWTPLLWVHVVVVTTSLLVCVHTSPGQCAVPASKEERARTIQALTARGELHSLFFCATCLARRPLRSKHCPICKMCVARHDHHCPWIANCVGVGNHRVFLLMLIAAQSGISIYLVRVFLYFYHHVPLSLIAQQRCPVPVACAAVAYNGILFYSSVWVVITQLWLAILTVGQLIFIGYQMTTFERSNVKKHGFMGGHPDAGMQPQSGFIKLKVAALQAQGHSPAEIQRLIHGRAPQRKGLWNAMQQSGWSLLALIGLDLLYNPL</sequence>
<dbReference type="PANTHER" id="PTHR24161">
    <property type="entry name" value="ANK_REP_REGION DOMAIN-CONTAINING PROTEIN-RELATED"/>
    <property type="match status" value="1"/>
</dbReference>
<evidence type="ECO:0000256" key="5">
    <source>
        <dbReference type="ARBA" id="ARBA00022989"/>
    </source>
</evidence>
<accession>A0A0M8MZ53</accession>
<dbReference type="Pfam" id="PF01529">
    <property type="entry name" value="DHHC"/>
    <property type="match status" value="1"/>
</dbReference>
<dbReference type="Pfam" id="PF13637">
    <property type="entry name" value="Ank_4"/>
    <property type="match status" value="1"/>
</dbReference>
<dbReference type="OrthoDB" id="6781668at2759"/>
<keyword evidence="8" id="KW-0564">Palmitate</keyword>
<evidence type="ECO:0000256" key="2">
    <source>
        <dbReference type="ARBA" id="ARBA00010104"/>
    </source>
</evidence>
<comment type="catalytic activity">
    <reaction evidence="10 12">
        <text>L-cysteinyl-[protein] + hexadecanoyl-CoA = S-hexadecanoyl-L-cysteinyl-[protein] + CoA</text>
        <dbReference type="Rhea" id="RHEA:36683"/>
        <dbReference type="Rhea" id="RHEA-COMP:10131"/>
        <dbReference type="Rhea" id="RHEA-COMP:11032"/>
        <dbReference type="ChEBI" id="CHEBI:29950"/>
        <dbReference type="ChEBI" id="CHEBI:57287"/>
        <dbReference type="ChEBI" id="CHEBI:57379"/>
        <dbReference type="ChEBI" id="CHEBI:74151"/>
        <dbReference type="EC" id="2.3.1.225"/>
    </reaction>
</comment>
<evidence type="ECO:0000256" key="9">
    <source>
        <dbReference type="ARBA" id="ARBA00023288"/>
    </source>
</evidence>
<dbReference type="InterPro" id="IPR001594">
    <property type="entry name" value="Palmitoyltrfase_DHHC"/>
</dbReference>
<comment type="subcellular location">
    <subcellularLocation>
        <location evidence="1">Membrane</location>
        <topology evidence="1">Multi-pass membrane protein</topology>
    </subcellularLocation>
</comment>
<feature type="repeat" description="ANK" evidence="11">
    <location>
        <begin position="174"/>
        <end position="206"/>
    </location>
</feature>
<evidence type="ECO:0000256" key="4">
    <source>
        <dbReference type="ARBA" id="ARBA00022737"/>
    </source>
</evidence>
<dbReference type="Proteomes" id="UP000037751">
    <property type="component" value="Unassembled WGS sequence"/>
</dbReference>
<keyword evidence="4" id="KW-0677">Repeat</keyword>
<name>A0A0M8MZ53_9BASI</name>
<feature type="repeat" description="ANK" evidence="11">
    <location>
        <begin position="36"/>
        <end position="68"/>
    </location>
</feature>
<keyword evidence="3 12" id="KW-0812">Transmembrane</keyword>
<comment type="similarity">
    <text evidence="2">Belongs to the DHHC palmitoyltransferase family. AKR/ZDHHC17 subfamily.</text>
</comment>
<evidence type="ECO:0000256" key="12">
    <source>
        <dbReference type="RuleBase" id="RU079119"/>
    </source>
</evidence>
<dbReference type="SUPFAM" id="SSF48403">
    <property type="entry name" value="Ankyrin repeat"/>
    <property type="match status" value="1"/>
</dbReference>
<dbReference type="PANTHER" id="PTHR24161:SF85">
    <property type="entry name" value="PALMITOYLTRANSFERASE HIP14"/>
    <property type="match status" value="1"/>
</dbReference>
<organism evidence="14 15">
    <name type="scientific">Malassezia pachydermatis</name>
    <dbReference type="NCBI Taxonomy" id="77020"/>
    <lineage>
        <taxon>Eukaryota</taxon>
        <taxon>Fungi</taxon>
        <taxon>Dikarya</taxon>
        <taxon>Basidiomycota</taxon>
        <taxon>Ustilaginomycotina</taxon>
        <taxon>Malasseziomycetes</taxon>
        <taxon>Malasseziales</taxon>
        <taxon>Malasseziaceae</taxon>
        <taxon>Malassezia</taxon>
    </lineage>
</organism>
<keyword evidence="5 12" id="KW-1133">Transmembrane helix</keyword>
<proteinExistence type="inferred from homology"/>
<dbReference type="InterPro" id="IPR036770">
    <property type="entry name" value="Ankyrin_rpt-contain_sf"/>
</dbReference>
<feature type="transmembrane region" description="Helical" evidence="12">
    <location>
        <begin position="434"/>
        <end position="458"/>
    </location>
</feature>
<dbReference type="GO" id="GO:0016020">
    <property type="term" value="C:membrane"/>
    <property type="evidence" value="ECO:0007669"/>
    <property type="project" value="UniProtKB-SubCell"/>
</dbReference>
<keyword evidence="9" id="KW-0449">Lipoprotein</keyword>
<feature type="repeat" description="ANK" evidence="11">
    <location>
        <begin position="141"/>
        <end position="173"/>
    </location>
</feature>
<evidence type="ECO:0000256" key="11">
    <source>
        <dbReference type="PROSITE-ProRule" id="PRU00023"/>
    </source>
</evidence>
<dbReference type="RefSeq" id="XP_017994083.1">
    <property type="nucleotide sequence ID" value="XM_018137463.1"/>
</dbReference>
<dbReference type="Gene3D" id="1.25.40.20">
    <property type="entry name" value="Ankyrin repeat-containing domain"/>
    <property type="match status" value="2"/>
</dbReference>
<evidence type="ECO:0000313" key="15">
    <source>
        <dbReference type="Proteomes" id="UP000037751"/>
    </source>
</evidence>
<feature type="transmembrane region" description="Helical" evidence="12">
    <location>
        <begin position="341"/>
        <end position="360"/>
    </location>
</feature>
<evidence type="ECO:0000256" key="10">
    <source>
        <dbReference type="ARBA" id="ARBA00048048"/>
    </source>
</evidence>
<dbReference type="EMBL" id="LGAV01000001">
    <property type="protein sequence ID" value="KOS16451.1"/>
    <property type="molecule type" value="Genomic_DNA"/>
</dbReference>
<dbReference type="PROSITE" id="PS50088">
    <property type="entry name" value="ANK_REPEAT"/>
    <property type="match status" value="5"/>
</dbReference>
<dbReference type="PROSITE" id="PS50216">
    <property type="entry name" value="DHHC"/>
    <property type="match status" value="1"/>
</dbReference>
<dbReference type="AlphaFoldDB" id="A0A0M8MZ53"/>
<dbReference type="EC" id="2.3.1.225" evidence="12"/>
<feature type="transmembrane region" description="Helical" evidence="12">
    <location>
        <begin position="491"/>
        <end position="513"/>
    </location>
</feature>
<dbReference type="STRING" id="77020.A0A0M8MZ53"/>
<dbReference type="InterPro" id="IPR002110">
    <property type="entry name" value="Ankyrin_rpt"/>
</dbReference>
<comment type="caution">
    <text evidence="14">The sequence shown here is derived from an EMBL/GenBank/DDBJ whole genome shotgun (WGS) entry which is preliminary data.</text>
</comment>
<keyword evidence="15" id="KW-1185">Reference proteome</keyword>
<evidence type="ECO:0000259" key="13">
    <source>
        <dbReference type="Pfam" id="PF01529"/>
    </source>
</evidence>
<feature type="repeat" description="ANK" evidence="11">
    <location>
        <begin position="3"/>
        <end position="35"/>
    </location>
</feature>
<keyword evidence="12 14" id="KW-0808">Transferase</keyword>
<feature type="transmembrane region" description="Helical" evidence="12">
    <location>
        <begin position="248"/>
        <end position="267"/>
    </location>
</feature>
<evidence type="ECO:0000256" key="8">
    <source>
        <dbReference type="ARBA" id="ARBA00023139"/>
    </source>
</evidence>
<feature type="domain" description="Palmitoyltransferase DHHC" evidence="13">
    <location>
        <begin position="391"/>
        <end position="522"/>
    </location>
</feature>
<protein>
    <recommendedName>
        <fullName evidence="12">Palmitoyltransferase</fullName>
        <ecNumber evidence="12">2.3.1.225</ecNumber>
    </recommendedName>
</protein>
<feature type="transmembrane region" description="Helical" evidence="12">
    <location>
        <begin position="273"/>
        <end position="296"/>
    </location>
</feature>
<reference evidence="14 15" key="1">
    <citation type="submission" date="2015-07" db="EMBL/GenBank/DDBJ databases">
        <title>Draft Genome Sequence of Malassezia furfur CBS1878 and Malassezia pachydermatis CBS1879.</title>
        <authorList>
            <person name="Triana S."/>
            <person name="Ohm R."/>
            <person name="Gonzalez A."/>
            <person name="DeCock H."/>
            <person name="Restrepo S."/>
            <person name="Celis A."/>
        </authorList>
    </citation>
    <scope>NUCLEOTIDE SEQUENCE [LARGE SCALE GENOMIC DNA]</scope>
    <source>
        <strain evidence="14 15">CBS 1879</strain>
    </source>
</reference>
<gene>
    <name evidence="14" type="ORF">Malapachy_2981</name>
</gene>
<dbReference type="VEuPathDB" id="FungiDB:Malapachy_2981"/>
<keyword evidence="7 12" id="KW-0472">Membrane</keyword>
<feature type="repeat" description="ANK" evidence="11">
    <location>
        <begin position="70"/>
        <end position="102"/>
    </location>
</feature>
<dbReference type="GeneID" id="28729339"/>
<keyword evidence="12" id="KW-0012">Acyltransferase</keyword>
<evidence type="ECO:0000313" key="14">
    <source>
        <dbReference type="EMBL" id="KOS16451.1"/>
    </source>
</evidence>
<evidence type="ECO:0000256" key="7">
    <source>
        <dbReference type="ARBA" id="ARBA00023136"/>
    </source>
</evidence>
<feature type="transmembrane region" description="Helical" evidence="12">
    <location>
        <begin position="308"/>
        <end position="329"/>
    </location>
</feature>
<evidence type="ECO:0000256" key="6">
    <source>
        <dbReference type="ARBA" id="ARBA00023043"/>
    </source>
</evidence>
<keyword evidence="6 11" id="KW-0040">ANK repeat</keyword>
<dbReference type="PROSITE" id="PS50297">
    <property type="entry name" value="ANK_REP_REGION"/>
    <property type="match status" value="5"/>
</dbReference>
<dbReference type="SMART" id="SM00248">
    <property type="entry name" value="ANK"/>
    <property type="match status" value="6"/>
</dbReference>
<dbReference type="GO" id="GO:0019706">
    <property type="term" value="F:protein-cysteine S-palmitoyltransferase activity"/>
    <property type="evidence" value="ECO:0007669"/>
    <property type="project" value="UniProtKB-EC"/>
</dbReference>
<comment type="domain">
    <text evidence="12">The DHHC domain is required for palmitoyltransferase activity.</text>
</comment>
<evidence type="ECO:0000256" key="3">
    <source>
        <dbReference type="ARBA" id="ARBA00022692"/>
    </source>
</evidence>
<dbReference type="Pfam" id="PF12796">
    <property type="entry name" value="Ank_2"/>
    <property type="match status" value="1"/>
</dbReference>
<evidence type="ECO:0000256" key="1">
    <source>
        <dbReference type="ARBA" id="ARBA00004141"/>
    </source>
</evidence>